<dbReference type="EMBL" id="CP022129">
    <property type="protein sequence ID" value="ASF45213.1"/>
    <property type="molecule type" value="Genomic_DNA"/>
</dbReference>
<reference evidence="1 2" key="1">
    <citation type="submission" date="2017-06" db="EMBL/GenBank/DDBJ databases">
        <title>Genome Sequencing of the methanotroph Methylovulum psychrotolerants str. HV10-M2 isolated from a high-altitude environment.</title>
        <authorList>
            <person name="Mateos-Rivera A."/>
        </authorList>
    </citation>
    <scope>NUCLEOTIDE SEQUENCE [LARGE SCALE GENOMIC DNA]</scope>
    <source>
        <strain evidence="1 2">HV10_M2</strain>
    </source>
</reference>
<proteinExistence type="predicted"/>
<evidence type="ECO:0000313" key="1">
    <source>
        <dbReference type="EMBL" id="ASF45213.1"/>
    </source>
</evidence>
<name>A0A1Z4BVD8_9GAMM</name>
<dbReference type="KEGG" id="mpsy:CEK71_03575"/>
<evidence type="ECO:0000313" key="2">
    <source>
        <dbReference type="Proteomes" id="UP000197019"/>
    </source>
</evidence>
<evidence type="ECO:0008006" key="3">
    <source>
        <dbReference type="Google" id="ProtNLM"/>
    </source>
</evidence>
<keyword evidence="2" id="KW-1185">Reference proteome</keyword>
<gene>
    <name evidence="1" type="ORF">CEK71_03575</name>
</gene>
<dbReference type="OrthoDB" id="6691749at2"/>
<dbReference type="Proteomes" id="UP000197019">
    <property type="component" value="Chromosome"/>
</dbReference>
<dbReference type="RefSeq" id="WP_088618096.1">
    <property type="nucleotide sequence ID" value="NZ_CP022129.1"/>
</dbReference>
<dbReference type="AlphaFoldDB" id="A0A1Z4BVD8"/>
<organism evidence="1 2">
    <name type="scientific">Methylovulum psychrotolerans</name>
    <dbReference type="NCBI Taxonomy" id="1704499"/>
    <lineage>
        <taxon>Bacteria</taxon>
        <taxon>Pseudomonadati</taxon>
        <taxon>Pseudomonadota</taxon>
        <taxon>Gammaproteobacteria</taxon>
        <taxon>Methylococcales</taxon>
        <taxon>Methylococcaceae</taxon>
        <taxon>Methylovulum</taxon>
    </lineage>
</organism>
<protein>
    <recommendedName>
        <fullName evidence="3">Gp5/Type VI secretion system Vgr protein OB-fold domain-containing protein</fullName>
    </recommendedName>
</protein>
<sequence length="153" mass="15865">MNGKVYAGLYPGVIGSYDAAARLVRVSIEGVTDGGDELPIAEINYPIGDKAKNTEIEILAGDLVWVAFMGGDARYPIIDGYRNPGSDNSVGVRRFHHANIALFADQALTLQGGSVAVTGPTSIDGNAEIDGDVAISGNLTVSGTISGQGWVID</sequence>
<accession>A0A1Z4BVD8</accession>